<feature type="compositionally biased region" description="Acidic residues" evidence="1">
    <location>
        <begin position="972"/>
        <end position="989"/>
    </location>
</feature>
<dbReference type="AlphaFoldDB" id="A0AAN7VZZ8"/>
<evidence type="ECO:0000256" key="1">
    <source>
        <dbReference type="SAM" id="MobiDB-lite"/>
    </source>
</evidence>
<protein>
    <submittedName>
        <fullName evidence="2">Uncharacterized protein</fullName>
    </submittedName>
</protein>
<comment type="caution">
    <text evidence="2">The sequence shown here is derived from an EMBL/GenBank/DDBJ whole genome shotgun (WGS) entry which is preliminary data.</text>
</comment>
<dbReference type="Proteomes" id="UP001310594">
    <property type="component" value="Unassembled WGS sequence"/>
</dbReference>
<reference evidence="2" key="1">
    <citation type="submission" date="2023-08" db="EMBL/GenBank/DDBJ databases">
        <title>Black Yeasts Isolated from many extreme environments.</title>
        <authorList>
            <person name="Coleine C."/>
            <person name="Stajich J.E."/>
            <person name="Selbmann L."/>
        </authorList>
    </citation>
    <scope>NUCLEOTIDE SEQUENCE</scope>
    <source>
        <strain evidence="2">CCFEE 5810</strain>
    </source>
</reference>
<organism evidence="2 3">
    <name type="scientific">Elasticomyces elasticus</name>
    <dbReference type="NCBI Taxonomy" id="574655"/>
    <lineage>
        <taxon>Eukaryota</taxon>
        <taxon>Fungi</taxon>
        <taxon>Dikarya</taxon>
        <taxon>Ascomycota</taxon>
        <taxon>Pezizomycotina</taxon>
        <taxon>Dothideomycetes</taxon>
        <taxon>Dothideomycetidae</taxon>
        <taxon>Mycosphaerellales</taxon>
        <taxon>Teratosphaeriaceae</taxon>
        <taxon>Elasticomyces</taxon>
    </lineage>
</organism>
<accession>A0AAN7VZZ8</accession>
<sequence length="1003" mass="111441">MRHALPISSLIKVERVAIRYHATAKTRHYRHRGEPFEDFPVFRRVAPPTRDKDRAATWAPLLEACLPASLRRSRLDDPGAVSIDSPSERGDVLLAARRGPTSLFGVDLLHDLAVTQGRWKAAVWLTKDIIDHFGPIGQQACSQPSNQEPWLNKVSLDEITEEPIDLLHPGPVLSQGLSRIAMLEMLEQPADTLTHSPESKSRNVLGVVWRTLGAMILSCGKGPVKPEILEIIAHLHHQDLLPKDIYNRIPRSDETAIQQPPILHLLSSRILTSLSDAAWRAHERTVIEEASATGSRYVPLRPEIPGSAYRTRVAGIRPEVWLELVLWACLHGEWVLEGVAILRSVCKQTKPEWRPISWRTLYPMAPERTEDWDKLDYIFNTRSPATMDQDPVVHDVKRTVSSEVVNAYVDAILGEVNAGSPGRAITHGGAVTELVTLQRFLEKSGLKLGGGSWDAVVLRMVDSLGSAATRIGFVQDLIKLSPGFGGEVRSPSSRSLPPYVLEGSAAIIGVAHQAMRASIEAGHLEQALRLLRMLQIYTDENKLGSLSEFFAAPQRRDHSDQRGLFTSNFETIEYPAFELQLPPTILGPLLDLVTDNQAFDIGRWLLYNDEIDGPLIVESSYNDPIIAPALVKFAIATSDKFLLSKLVRRGARNDSAVVDGPEVPQNVLQAVLNAQIQLRQWTAARRILQTLLETTGPEWTIVNLAVLARTMILVGKAQVSRDEECAKDLAEAKSIFAAMVKGEYSKPGRIERIDLQDQLRTLLTVVSVVGLPWASFCQSVGGSDGFFYFNLSTTTFNQVLQGVLEAYGIGAARRLIMLFWPREVRLAQVRQLVESTERSQLLGPKGHSVDLTKRHRTKIEFLKNGTASVVMYGGLRPNTTTIRMIFRKALDQLRPKAASATATELATTSEHTRVAERTIRWCIQRLRNLGMAEVDIRDEFEEALPEQWRDHALPFDAAEAGEEAVSKRAEGDEGATEAEADEGDDDIKDEENNNAAEEKREAT</sequence>
<evidence type="ECO:0000313" key="2">
    <source>
        <dbReference type="EMBL" id="KAK5692542.1"/>
    </source>
</evidence>
<name>A0AAN7VZZ8_9PEZI</name>
<gene>
    <name evidence="2" type="ORF">LTR97_010853</name>
</gene>
<evidence type="ECO:0000313" key="3">
    <source>
        <dbReference type="Proteomes" id="UP001310594"/>
    </source>
</evidence>
<feature type="region of interest" description="Disordered" evidence="1">
    <location>
        <begin position="954"/>
        <end position="1003"/>
    </location>
</feature>
<proteinExistence type="predicted"/>
<dbReference type="EMBL" id="JAVRQU010000019">
    <property type="protein sequence ID" value="KAK5692542.1"/>
    <property type="molecule type" value="Genomic_DNA"/>
</dbReference>